<dbReference type="InterPro" id="IPR040919">
    <property type="entry name" value="Asparaginase_C"/>
</dbReference>
<dbReference type="PROSITE" id="PS51732">
    <property type="entry name" value="ASN_GLN_ASE_3"/>
    <property type="match status" value="1"/>
</dbReference>
<dbReference type="InterPro" id="IPR036152">
    <property type="entry name" value="Asp/glu_Ase-like_sf"/>
</dbReference>
<dbReference type="PIRSF" id="PIRSF500176">
    <property type="entry name" value="L_ASNase"/>
    <property type="match status" value="1"/>
</dbReference>
<dbReference type="Proteomes" id="UP000297834">
    <property type="component" value="Unassembled WGS sequence"/>
</dbReference>
<evidence type="ECO:0000259" key="1">
    <source>
        <dbReference type="Pfam" id="PF00710"/>
    </source>
</evidence>
<sequence>MWLETMICRLRTFMNTLLSPIALLYMGGTFGCIGQPLAPLPAEIFLPRLQQLLQEDYPVLQYFVASQQIRDSSQLQPQDWQDLLQQIQQLVQQGFGKILIVHGTDTLAYTAAFLAEFIPAVVAQPVQLVLTGSQFPLLESHGEAINPRSDALNNLATAYQQLCHSSSLADSNCWVAFDGHIWPAHTVQKIHTSSTPAFAGMSVPSRPAPEQRPLALEALSSLNIAVYYALPLSPEILARQLQDLLSSKPQALIILAFGAGNLPQHAAIEAVLQQAQLDRILVVLSTQVAFGGVNFSYAAGHWLAQFGVLSAGNLSLAASYARLAWLLCQPLSFEQRQQQWQQRLS</sequence>
<dbReference type="OrthoDB" id="9788068at2"/>
<accession>A0A4Y7XF59</accession>
<protein>
    <submittedName>
        <fullName evidence="3">Asparaginase</fullName>
    </submittedName>
</protein>
<name>A0A4Y7XF59_9GAMM</name>
<gene>
    <name evidence="3" type="ORF">E2B99_04460</name>
</gene>
<dbReference type="PRINTS" id="PR00139">
    <property type="entry name" value="ASNGLNASE"/>
</dbReference>
<dbReference type="PIRSF" id="PIRSF001220">
    <property type="entry name" value="L-ASNase_gatD"/>
    <property type="match status" value="1"/>
</dbReference>
<evidence type="ECO:0000313" key="3">
    <source>
        <dbReference type="EMBL" id="TEU29316.1"/>
    </source>
</evidence>
<dbReference type="STRING" id="1120977.GCA_000619845_02461"/>
<dbReference type="Pfam" id="PF17763">
    <property type="entry name" value="Asparaginase_C"/>
    <property type="match status" value="1"/>
</dbReference>
<dbReference type="InterPro" id="IPR037152">
    <property type="entry name" value="L-asparaginase_N_sf"/>
</dbReference>
<dbReference type="InterPro" id="IPR006034">
    <property type="entry name" value="Asparaginase/glutaminase-like"/>
</dbReference>
<proteinExistence type="predicted"/>
<dbReference type="Gene3D" id="3.40.50.1170">
    <property type="entry name" value="L-asparaginase, N-terminal domain"/>
    <property type="match status" value="1"/>
</dbReference>
<dbReference type="GO" id="GO:0004067">
    <property type="term" value="F:asparaginase activity"/>
    <property type="evidence" value="ECO:0007669"/>
    <property type="project" value="UniProtKB-UniRule"/>
</dbReference>
<dbReference type="EMBL" id="SNTY01000014">
    <property type="protein sequence ID" value="TEU29316.1"/>
    <property type="molecule type" value="Genomic_DNA"/>
</dbReference>
<dbReference type="Gene3D" id="3.40.50.40">
    <property type="match status" value="1"/>
</dbReference>
<dbReference type="InterPro" id="IPR027474">
    <property type="entry name" value="L-asparaginase_N"/>
</dbReference>
<feature type="domain" description="Asparaginase/glutaminase C-terminal" evidence="2">
    <location>
        <begin position="231"/>
        <end position="338"/>
    </location>
</feature>
<keyword evidence="4" id="KW-1185">Reference proteome</keyword>
<dbReference type="PANTHER" id="PTHR11707">
    <property type="entry name" value="L-ASPARAGINASE"/>
    <property type="match status" value="1"/>
</dbReference>
<dbReference type="Pfam" id="PF00710">
    <property type="entry name" value="Asparaginase"/>
    <property type="match status" value="1"/>
</dbReference>
<dbReference type="PANTHER" id="PTHR11707:SF28">
    <property type="entry name" value="60 KDA LYSOPHOSPHOLIPASE"/>
    <property type="match status" value="1"/>
</dbReference>
<evidence type="ECO:0000313" key="4">
    <source>
        <dbReference type="Proteomes" id="UP000297834"/>
    </source>
</evidence>
<dbReference type="SFLD" id="SFLDS00057">
    <property type="entry name" value="Glutaminase/Asparaginase"/>
    <property type="match status" value="1"/>
</dbReference>
<organism evidence="3 4">
    <name type="scientific">Alkanindiges illinoisensis</name>
    <dbReference type="NCBI Taxonomy" id="197183"/>
    <lineage>
        <taxon>Bacteria</taxon>
        <taxon>Pseudomonadati</taxon>
        <taxon>Pseudomonadota</taxon>
        <taxon>Gammaproteobacteria</taxon>
        <taxon>Moraxellales</taxon>
        <taxon>Moraxellaceae</taxon>
        <taxon>Alkanindiges</taxon>
    </lineage>
</organism>
<dbReference type="SMART" id="SM00870">
    <property type="entry name" value="Asparaginase"/>
    <property type="match status" value="1"/>
</dbReference>
<comment type="caution">
    <text evidence="3">The sequence shown here is derived from an EMBL/GenBank/DDBJ whole genome shotgun (WGS) entry which is preliminary data.</text>
</comment>
<dbReference type="InterPro" id="IPR027473">
    <property type="entry name" value="L-asparaginase_C"/>
</dbReference>
<dbReference type="SUPFAM" id="SSF53774">
    <property type="entry name" value="Glutaminase/Asparaginase"/>
    <property type="match status" value="1"/>
</dbReference>
<evidence type="ECO:0000259" key="2">
    <source>
        <dbReference type="Pfam" id="PF17763"/>
    </source>
</evidence>
<dbReference type="AlphaFoldDB" id="A0A4Y7XF59"/>
<feature type="domain" description="L-asparaginase N-terminal" evidence="1">
    <location>
        <begin position="21"/>
        <end position="202"/>
    </location>
</feature>
<reference evidence="3 4" key="1">
    <citation type="submission" date="2019-03" db="EMBL/GenBank/DDBJ databases">
        <title>Alkanindiges illinoisensis: a potential pathogenic isolated from ascites of a gastric cancer patient with abdominal metastasis.</title>
        <authorList>
            <person name="Hu X."/>
            <person name="Yang B."/>
            <person name="Yan X."/>
            <person name="Lin L."/>
            <person name="Zhao H."/>
            <person name="Zhou F."/>
            <person name="Su B."/>
            <person name="Chen J."/>
            <person name="Rui Y."/>
            <person name="Wang Q."/>
            <person name="Zheng L."/>
        </authorList>
    </citation>
    <scope>NUCLEOTIDE SEQUENCE [LARGE SCALE GENOMIC DNA]</scope>
    <source>
        <strain evidence="3 4">NFYY 23406</strain>
    </source>
</reference>